<keyword evidence="4" id="KW-1185">Reference proteome</keyword>
<accession>L1I711</accession>
<dbReference type="KEGG" id="gtt:GUITHDRAFT_121788"/>
<evidence type="ECO:0000313" key="4">
    <source>
        <dbReference type="Proteomes" id="UP000011087"/>
    </source>
</evidence>
<dbReference type="GeneID" id="17288774"/>
<dbReference type="SUPFAM" id="SSF57184">
    <property type="entry name" value="Growth factor receptor domain"/>
    <property type="match status" value="2"/>
</dbReference>
<dbReference type="InterPro" id="IPR011641">
    <property type="entry name" value="Tyr-kin_ephrin_A/B_rcpt-like"/>
</dbReference>
<dbReference type="AlphaFoldDB" id="L1I711"/>
<reference evidence="3" key="3">
    <citation type="submission" date="2016-03" db="UniProtKB">
        <authorList>
            <consortium name="EnsemblProtists"/>
        </authorList>
    </citation>
    <scope>IDENTIFICATION</scope>
</reference>
<dbReference type="PROSITE" id="PS01248">
    <property type="entry name" value="EGF_LAM_1"/>
    <property type="match status" value="1"/>
</dbReference>
<dbReference type="PANTHER" id="PTHR24046:SF5">
    <property type="entry name" value="EGF-LIKE DOMAIN-CONTAINING PROTEIN"/>
    <property type="match status" value="1"/>
</dbReference>
<proteinExistence type="predicted"/>
<protein>
    <recommendedName>
        <fullName evidence="1">Laminin EGF-like domain-containing protein</fullName>
    </recommendedName>
</protein>
<dbReference type="OMA" id="SICKPCL"/>
<sequence length="543" mass="57135">MTFIQQLQLFEQYAIILGCIACNQGIVASERTDCACLPGYTGADCTACPAGWYKELYGDSPCIQCPAGLFQPSTGSSVCRSCGINQYSGVAALSCTPCPANTISNESNPSIYGCVCKMGYGALDPNQCSLCVPGKYKSSNALELCTDCPSNRVSPYGSTTQFHCVCRAGYYRDSNFYCQPCPLGLWKESDGDAECTACPIHSTTLVKGGAAISACQCEPGYFEADAQVCSPCPSSFYNPDYNVSLCRRCPDFSYSPVASKEITSCQCYRGYGWNGTACVECPAGSYKSYMGVGSCVPCPEGSTSLPANSDVLKCYCKPGYTGNNGAVCTPCDYNTYKPEPYSGLCSACPPHMVTAGRGSIDVSQCVCDVGYYYKTSDRVCVPCGIGTYRDSLGLASCITCPNNQSTVGQAAASVADCVCGAGFTGKDGEACQACMPGSFRSSSDSEPLKNINYASLFAPSGSIPAIAPRYRTVDAVFVFDVVFPSSIPQGMKLLEFGGSDVGVWIGVVSVGGAWVMRARAGDGSQTITSGVSYTGLAYAEMPR</sequence>
<dbReference type="eggNOG" id="KOG1217">
    <property type="taxonomic scope" value="Eukaryota"/>
</dbReference>
<name>L1I711_GUITC</name>
<dbReference type="HOGENOM" id="CLU_501998_0_0_1"/>
<dbReference type="PaxDb" id="55529-EKX32041"/>
<evidence type="ECO:0000313" key="2">
    <source>
        <dbReference type="EMBL" id="EKX32041.1"/>
    </source>
</evidence>
<dbReference type="EnsemblProtists" id="EKX32041">
    <property type="protein sequence ID" value="EKX32041"/>
    <property type="gene ID" value="GUITHDRAFT_121788"/>
</dbReference>
<evidence type="ECO:0000259" key="1">
    <source>
        <dbReference type="PROSITE" id="PS01248"/>
    </source>
</evidence>
<dbReference type="PANTHER" id="PTHR24046">
    <property type="entry name" value="SIGNAL PEPTIDE, CUB AND EGF-LIKE DOMAIN-CONTAINING"/>
    <property type="match status" value="1"/>
</dbReference>
<dbReference type="InterPro" id="IPR052071">
    <property type="entry name" value="SCUB_EGF-like_domain"/>
</dbReference>
<dbReference type="OrthoDB" id="6162209at2759"/>
<dbReference type="GO" id="GO:0005615">
    <property type="term" value="C:extracellular space"/>
    <property type="evidence" value="ECO:0007669"/>
    <property type="project" value="TreeGrafter"/>
</dbReference>
<reference evidence="4" key="2">
    <citation type="submission" date="2012-11" db="EMBL/GenBank/DDBJ databases">
        <authorList>
            <person name="Kuo A."/>
            <person name="Curtis B.A."/>
            <person name="Tanifuji G."/>
            <person name="Burki F."/>
            <person name="Gruber A."/>
            <person name="Irimia M."/>
            <person name="Maruyama S."/>
            <person name="Arias M.C."/>
            <person name="Ball S.G."/>
            <person name="Gile G.H."/>
            <person name="Hirakawa Y."/>
            <person name="Hopkins J.F."/>
            <person name="Rensing S.A."/>
            <person name="Schmutz J."/>
            <person name="Symeonidi A."/>
            <person name="Elias M."/>
            <person name="Eveleigh R.J."/>
            <person name="Herman E.K."/>
            <person name="Klute M.J."/>
            <person name="Nakayama T."/>
            <person name="Obornik M."/>
            <person name="Reyes-Prieto A."/>
            <person name="Armbrust E.V."/>
            <person name="Aves S.J."/>
            <person name="Beiko R.G."/>
            <person name="Coutinho P."/>
            <person name="Dacks J.B."/>
            <person name="Durnford D.G."/>
            <person name="Fast N.M."/>
            <person name="Green B.R."/>
            <person name="Grisdale C."/>
            <person name="Hempe F."/>
            <person name="Henrissat B."/>
            <person name="Hoppner M.P."/>
            <person name="Ishida K.-I."/>
            <person name="Kim E."/>
            <person name="Koreny L."/>
            <person name="Kroth P.G."/>
            <person name="Liu Y."/>
            <person name="Malik S.-B."/>
            <person name="Maier U.G."/>
            <person name="McRose D."/>
            <person name="Mock T."/>
            <person name="Neilson J.A."/>
            <person name="Onodera N.T."/>
            <person name="Poole A.M."/>
            <person name="Pritham E.J."/>
            <person name="Richards T.A."/>
            <person name="Rocap G."/>
            <person name="Roy S.W."/>
            <person name="Sarai C."/>
            <person name="Schaack S."/>
            <person name="Shirato S."/>
            <person name="Slamovits C.H."/>
            <person name="Spencer D.F."/>
            <person name="Suzuki S."/>
            <person name="Worden A.Z."/>
            <person name="Zauner S."/>
            <person name="Barry K."/>
            <person name="Bell C."/>
            <person name="Bharti A.K."/>
            <person name="Crow J.A."/>
            <person name="Grimwood J."/>
            <person name="Kramer R."/>
            <person name="Lindquist E."/>
            <person name="Lucas S."/>
            <person name="Salamov A."/>
            <person name="McFadden G.I."/>
            <person name="Lane C.E."/>
            <person name="Keeling P.J."/>
            <person name="Gray M.W."/>
            <person name="Grigoriev I.V."/>
            <person name="Archibald J.M."/>
        </authorList>
    </citation>
    <scope>NUCLEOTIDE SEQUENCE</scope>
    <source>
        <strain evidence="4">CCMP2712</strain>
    </source>
</reference>
<reference evidence="2 4" key="1">
    <citation type="journal article" date="2012" name="Nature">
        <title>Algal genomes reveal evolutionary mosaicism and the fate of nucleomorphs.</title>
        <authorList>
            <consortium name="DOE Joint Genome Institute"/>
            <person name="Curtis B.A."/>
            <person name="Tanifuji G."/>
            <person name="Burki F."/>
            <person name="Gruber A."/>
            <person name="Irimia M."/>
            <person name="Maruyama S."/>
            <person name="Arias M.C."/>
            <person name="Ball S.G."/>
            <person name="Gile G.H."/>
            <person name="Hirakawa Y."/>
            <person name="Hopkins J.F."/>
            <person name="Kuo A."/>
            <person name="Rensing S.A."/>
            <person name="Schmutz J."/>
            <person name="Symeonidi A."/>
            <person name="Elias M."/>
            <person name="Eveleigh R.J."/>
            <person name="Herman E.K."/>
            <person name="Klute M.J."/>
            <person name="Nakayama T."/>
            <person name="Obornik M."/>
            <person name="Reyes-Prieto A."/>
            <person name="Armbrust E.V."/>
            <person name="Aves S.J."/>
            <person name="Beiko R.G."/>
            <person name="Coutinho P."/>
            <person name="Dacks J.B."/>
            <person name="Durnford D.G."/>
            <person name="Fast N.M."/>
            <person name="Green B.R."/>
            <person name="Grisdale C.J."/>
            <person name="Hempel F."/>
            <person name="Henrissat B."/>
            <person name="Hoppner M.P."/>
            <person name="Ishida K."/>
            <person name="Kim E."/>
            <person name="Koreny L."/>
            <person name="Kroth P.G."/>
            <person name="Liu Y."/>
            <person name="Malik S.B."/>
            <person name="Maier U.G."/>
            <person name="McRose D."/>
            <person name="Mock T."/>
            <person name="Neilson J.A."/>
            <person name="Onodera N.T."/>
            <person name="Poole A.M."/>
            <person name="Pritham E.J."/>
            <person name="Richards T.A."/>
            <person name="Rocap G."/>
            <person name="Roy S.W."/>
            <person name="Sarai C."/>
            <person name="Schaack S."/>
            <person name="Shirato S."/>
            <person name="Slamovits C.H."/>
            <person name="Spencer D.F."/>
            <person name="Suzuki S."/>
            <person name="Worden A.Z."/>
            <person name="Zauner S."/>
            <person name="Barry K."/>
            <person name="Bell C."/>
            <person name="Bharti A.K."/>
            <person name="Crow J.A."/>
            <person name="Grimwood J."/>
            <person name="Kramer R."/>
            <person name="Lindquist E."/>
            <person name="Lucas S."/>
            <person name="Salamov A."/>
            <person name="McFadden G.I."/>
            <person name="Lane C.E."/>
            <person name="Keeling P.J."/>
            <person name="Gray M.W."/>
            <person name="Grigoriev I.V."/>
            <person name="Archibald J.M."/>
        </authorList>
    </citation>
    <scope>NUCLEOTIDE SEQUENCE</scope>
    <source>
        <strain evidence="2 4">CCMP2712</strain>
    </source>
</reference>
<feature type="domain" description="Laminin EGF-like" evidence="1">
    <location>
        <begin position="34"/>
        <end position="65"/>
    </location>
</feature>
<dbReference type="EMBL" id="JH993216">
    <property type="protein sequence ID" value="EKX32041.1"/>
    <property type="molecule type" value="Genomic_DNA"/>
</dbReference>
<dbReference type="STRING" id="905079.L1I711"/>
<organism evidence="2">
    <name type="scientific">Guillardia theta (strain CCMP2712)</name>
    <name type="common">Cryptophyte</name>
    <dbReference type="NCBI Taxonomy" id="905079"/>
    <lineage>
        <taxon>Eukaryota</taxon>
        <taxon>Cryptophyceae</taxon>
        <taxon>Pyrenomonadales</taxon>
        <taxon>Geminigeraceae</taxon>
        <taxon>Guillardia</taxon>
    </lineage>
</organism>
<dbReference type="GO" id="GO:0009986">
    <property type="term" value="C:cell surface"/>
    <property type="evidence" value="ECO:0007669"/>
    <property type="project" value="TreeGrafter"/>
</dbReference>
<dbReference type="InterPro" id="IPR009030">
    <property type="entry name" value="Growth_fac_rcpt_cys_sf"/>
</dbReference>
<dbReference type="InterPro" id="IPR002049">
    <property type="entry name" value="LE_dom"/>
</dbReference>
<dbReference type="Pfam" id="PF07699">
    <property type="entry name" value="Ephrin_rec_like"/>
    <property type="match status" value="5"/>
</dbReference>
<dbReference type="Proteomes" id="UP000011087">
    <property type="component" value="Unassembled WGS sequence"/>
</dbReference>
<dbReference type="SMART" id="SM01411">
    <property type="entry name" value="Ephrin_rec_like"/>
    <property type="match status" value="7"/>
</dbReference>
<gene>
    <name evidence="2" type="ORF">GUITHDRAFT_121788</name>
</gene>
<dbReference type="GO" id="GO:0007165">
    <property type="term" value="P:signal transduction"/>
    <property type="evidence" value="ECO:0007669"/>
    <property type="project" value="TreeGrafter"/>
</dbReference>
<dbReference type="Gene3D" id="2.10.50.10">
    <property type="entry name" value="Tumor Necrosis Factor Receptor, subunit A, domain 2"/>
    <property type="match status" value="7"/>
</dbReference>
<dbReference type="RefSeq" id="XP_005819021.1">
    <property type="nucleotide sequence ID" value="XM_005818964.1"/>
</dbReference>
<evidence type="ECO:0000313" key="3">
    <source>
        <dbReference type="EnsemblProtists" id="EKX32041"/>
    </source>
</evidence>